<evidence type="ECO:0000313" key="1">
    <source>
        <dbReference type="EMBL" id="KPJ07305.1"/>
    </source>
</evidence>
<name>A0A0N1PF25_PAPMA</name>
<dbReference type="AlphaFoldDB" id="A0A0N1PF25"/>
<protein>
    <submittedName>
        <fullName evidence="1">Uncharacterized protein</fullName>
    </submittedName>
</protein>
<dbReference type="STRING" id="76193.A0A0N1PF25"/>
<keyword evidence="2" id="KW-1185">Reference proteome</keyword>
<sequence length="168" mass="18816">MTSLRSNYMIVKMIFQKIPSSSVILSNYDPFYSPLLSRLDGIFARLGLAPSENSIDNGMGGQNMVDMKLESCREQLICLMYASPAKYAPYSNLVSAQLSRELNELRRPVSDNPEILRFFRYMRAARRGQEGADCVGLNPACATATPSHTMIAAYHDINKLVTARKIKK</sequence>
<accession>A0A0N1PF25</accession>
<organism evidence="1 2">
    <name type="scientific">Papilio machaon</name>
    <name type="common">Old World swallowtail butterfly</name>
    <dbReference type="NCBI Taxonomy" id="76193"/>
    <lineage>
        <taxon>Eukaryota</taxon>
        <taxon>Metazoa</taxon>
        <taxon>Ecdysozoa</taxon>
        <taxon>Arthropoda</taxon>
        <taxon>Hexapoda</taxon>
        <taxon>Insecta</taxon>
        <taxon>Pterygota</taxon>
        <taxon>Neoptera</taxon>
        <taxon>Endopterygota</taxon>
        <taxon>Lepidoptera</taxon>
        <taxon>Glossata</taxon>
        <taxon>Ditrysia</taxon>
        <taxon>Papilionoidea</taxon>
        <taxon>Papilionidae</taxon>
        <taxon>Papilioninae</taxon>
        <taxon>Papilio</taxon>
    </lineage>
</organism>
<gene>
    <name evidence="1" type="ORF">RR48_03285</name>
</gene>
<evidence type="ECO:0000313" key="2">
    <source>
        <dbReference type="Proteomes" id="UP000053240"/>
    </source>
</evidence>
<dbReference type="EMBL" id="KQ461188">
    <property type="protein sequence ID" value="KPJ07305.1"/>
    <property type="molecule type" value="Genomic_DNA"/>
</dbReference>
<proteinExistence type="predicted"/>
<reference evidence="1 2" key="1">
    <citation type="journal article" date="2015" name="Nat. Commun.">
        <title>Outbred genome sequencing and CRISPR/Cas9 gene editing in butterflies.</title>
        <authorList>
            <person name="Li X."/>
            <person name="Fan D."/>
            <person name="Zhang W."/>
            <person name="Liu G."/>
            <person name="Zhang L."/>
            <person name="Zhao L."/>
            <person name="Fang X."/>
            <person name="Chen L."/>
            <person name="Dong Y."/>
            <person name="Chen Y."/>
            <person name="Ding Y."/>
            <person name="Zhao R."/>
            <person name="Feng M."/>
            <person name="Zhu Y."/>
            <person name="Feng Y."/>
            <person name="Jiang X."/>
            <person name="Zhu D."/>
            <person name="Xiang H."/>
            <person name="Feng X."/>
            <person name="Li S."/>
            <person name="Wang J."/>
            <person name="Zhang G."/>
            <person name="Kronforst M.R."/>
            <person name="Wang W."/>
        </authorList>
    </citation>
    <scope>NUCLEOTIDE SEQUENCE [LARGE SCALE GENOMIC DNA]</scope>
    <source>
        <strain evidence="1">Ya'a_city_454_Pm</strain>
        <tissue evidence="1">Whole body</tissue>
    </source>
</reference>
<dbReference type="InParanoid" id="A0A0N1PF25"/>
<dbReference type="Proteomes" id="UP000053240">
    <property type="component" value="Unassembled WGS sequence"/>
</dbReference>